<dbReference type="Gene3D" id="1.10.10.10">
    <property type="entry name" value="Winged helix-like DNA-binding domain superfamily/Winged helix DNA-binding domain"/>
    <property type="match status" value="1"/>
</dbReference>
<dbReference type="RefSeq" id="WP_377934798.1">
    <property type="nucleotide sequence ID" value="NZ_JBHUMF010000021.1"/>
</dbReference>
<dbReference type="SMART" id="SM00862">
    <property type="entry name" value="Trans_reg_C"/>
    <property type="match status" value="1"/>
</dbReference>
<evidence type="ECO:0000259" key="5">
    <source>
        <dbReference type="PROSITE" id="PS51755"/>
    </source>
</evidence>
<keyword evidence="3" id="KW-0804">Transcription</keyword>
<protein>
    <submittedName>
        <fullName evidence="6">Winged helix-turn-helix domain-containing protein</fullName>
    </submittedName>
</protein>
<evidence type="ECO:0000256" key="4">
    <source>
        <dbReference type="PROSITE-ProRule" id="PRU01091"/>
    </source>
</evidence>
<reference evidence="7" key="1">
    <citation type="journal article" date="2019" name="Int. J. Syst. Evol. Microbiol.">
        <title>The Global Catalogue of Microorganisms (GCM) 10K type strain sequencing project: providing services to taxonomists for standard genome sequencing and annotation.</title>
        <authorList>
            <consortium name="The Broad Institute Genomics Platform"/>
            <consortium name="The Broad Institute Genome Sequencing Center for Infectious Disease"/>
            <person name="Wu L."/>
            <person name="Ma J."/>
        </authorList>
    </citation>
    <scope>NUCLEOTIDE SEQUENCE [LARGE SCALE GENOMIC DNA]</scope>
    <source>
        <strain evidence="7">KCTC 3913</strain>
    </source>
</reference>
<comment type="caution">
    <text evidence="6">The sequence shown here is derived from an EMBL/GenBank/DDBJ whole genome shotgun (WGS) entry which is preliminary data.</text>
</comment>
<dbReference type="CDD" id="cd00383">
    <property type="entry name" value="trans_reg_C"/>
    <property type="match status" value="1"/>
</dbReference>
<dbReference type="InterPro" id="IPR016032">
    <property type="entry name" value="Sig_transdc_resp-reg_C-effctor"/>
</dbReference>
<evidence type="ECO:0000256" key="3">
    <source>
        <dbReference type="ARBA" id="ARBA00023163"/>
    </source>
</evidence>
<feature type="domain" description="OmpR/PhoB-type" evidence="5">
    <location>
        <begin position="1"/>
        <end position="93"/>
    </location>
</feature>
<evidence type="ECO:0000256" key="2">
    <source>
        <dbReference type="ARBA" id="ARBA00023125"/>
    </source>
</evidence>
<evidence type="ECO:0000256" key="1">
    <source>
        <dbReference type="ARBA" id="ARBA00023015"/>
    </source>
</evidence>
<dbReference type="InterPro" id="IPR001867">
    <property type="entry name" value="OmpR/PhoB-type_DNA-bd"/>
</dbReference>
<keyword evidence="7" id="KW-1185">Reference proteome</keyword>
<dbReference type="Proteomes" id="UP001597506">
    <property type="component" value="Unassembled WGS sequence"/>
</dbReference>
<feature type="DNA-binding region" description="OmpR/PhoB-type" evidence="4">
    <location>
        <begin position="1"/>
        <end position="93"/>
    </location>
</feature>
<dbReference type="PROSITE" id="PS51755">
    <property type="entry name" value="OMPR_PHOB"/>
    <property type="match status" value="1"/>
</dbReference>
<organism evidence="6 7">
    <name type="scientific">Bacillus seohaeanensis</name>
    <dbReference type="NCBI Taxonomy" id="284580"/>
    <lineage>
        <taxon>Bacteria</taxon>
        <taxon>Bacillati</taxon>
        <taxon>Bacillota</taxon>
        <taxon>Bacilli</taxon>
        <taxon>Bacillales</taxon>
        <taxon>Bacillaceae</taxon>
        <taxon>Bacillus</taxon>
    </lineage>
</organism>
<keyword evidence="2 4" id="KW-0238">DNA-binding</keyword>
<dbReference type="EMBL" id="JBHUMF010000021">
    <property type="protein sequence ID" value="MFD2680953.1"/>
    <property type="molecule type" value="Genomic_DNA"/>
</dbReference>
<dbReference type="SUPFAM" id="SSF46894">
    <property type="entry name" value="C-terminal effector domain of the bipartite response regulators"/>
    <property type="match status" value="1"/>
</dbReference>
<keyword evidence="1" id="KW-0805">Transcription regulation</keyword>
<dbReference type="InterPro" id="IPR036388">
    <property type="entry name" value="WH-like_DNA-bd_sf"/>
</dbReference>
<proteinExistence type="predicted"/>
<name>A0ABW5RQJ7_9BACI</name>
<dbReference type="Pfam" id="PF00486">
    <property type="entry name" value="Trans_reg_C"/>
    <property type="match status" value="1"/>
</dbReference>
<gene>
    <name evidence="6" type="ORF">ACFSUL_09380</name>
</gene>
<accession>A0ABW5RQJ7</accession>
<evidence type="ECO:0000313" key="6">
    <source>
        <dbReference type="EMBL" id="MFD2680953.1"/>
    </source>
</evidence>
<evidence type="ECO:0000313" key="7">
    <source>
        <dbReference type="Proteomes" id="UP001597506"/>
    </source>
</evidence>
<sequence>MQDIKLFSDDYIVKYRSEEIQLLRKEFQLFECLFRNPSRVFTRAELLELVWAQEDPTDRTIDDHIYRVRKKLTPISPLISIETLRGIGYRLKIRKQEDVSPLNQDDEVSSSMNMLFHKYQLYGQGDALKLLVENQSVFGFELNLQSRLYINFMNGNFRWIAEATEISFWDRCFYLLHIYSYIAQDKNKCLDYFKRALLSDKVPEEHQFEMEWLNQVTLLAFTGKWEEAKDHLKQSVRVIHEKKVEGFIPNLYFIELYLIFLQKDSEWAKKRLKEIERELESYPFSREQASFMVIKGIESLYNGDEAQAKHFFDTSLDQFIDARYIPGLFISLNIIIFFISDYGEYYELHQIYKKRLKRYELDYKLTGLQYIISRQLDTLL</sequence>